<dbReference type="Proteomes" id="UP000630923">
    <property type="component" value="Unassembled WGS sequence"/>
</dbReference>
<dbReference type="Pfam" id="PF02687">
    <property type="entry name" value="FtsX"/>
    <property type="match status" value="2"/>
</dbReference>
<dbReference type="EMBL" id="BNCI01000001">
    <property type="protein sequence ID" value="GHF19963.1"/>
    <property type="molecule type" value="Genomic_DNA"/>
</dbReference>
<evidence type="ECO:0000259" key="7">
    <source>
        <dbReference type="Pfam" id="PF02687"/>
    </source>
</evidence>
<keyword evidence="4 6" id="KW-1133">Transmembrane helix</keyword>
<organism evidence="9 10">
    <name type="scientific">Kordiimonas sediminis</name>
    <dbReference type="NCBI Taxonomy" id="1735581"/>
    <lineage>
        <taxon>Bacteria</taxon>
        <taxon>Pseudomonadati</taxon>
        <taxon>Pseudomonadota</taxon>
        <taxon>Alphaproteobacteria</taxon>
        <taxon>Kordiimonadales</taxon>
        <taxon>Kordiimonadaceae</taxon>
        <taxon>Kordiimonas</taxon>
    </lineage>
</organism>
<dbReference type="AlphaFoldDB" id="A0A919ASK2"/>
<dbReference type="GO" id="GO:0022857">
    <property type="term" value="F:transmembrane transporter activity"/>
    <property type="evidence" value="ECO:0007669"/>
    <property type="project" value="TreeGrafter"/>
</dbReference>
<dbReference type="Pfam" id="PF12704">
    <property type="entry name" value="MacB_PCD"/>
    <property type="match status" value="1"/>
</dbReference>
<dbReference type="InterPro" id="IPR003838">
    <property type="entry name" value="ABC3_permease_C"/>
</dbReference>
<evidence type="ECO:0000256" key="1">
    <source>
        <dbReference type="ARBA" id="ARBA00004651"/>
    </source>
</evidence>
<evidence type="ECO:0000256" key="6">
    <source>
        <dbReference type="SAM" id="Phobius"/>
    </source>
</evidence>
<evidence type="ECO:0000313" key="9">
    <source>
        <dbReference type="EMBL" id="GHF19963.1"/>
    </source>
</evidence>
<feature type="transmembrane region" description="Helical" evidence="6">
    <location>
        <begin position="429"/>
        <end position="452"/>
    </location>
</feature>
<evidence type="ECO:0000256" key="2">
    <source>
        <dbReference type="ARBA" id="ARBA00022475"/>
    </source>
</evidence>
<evidence type="ECO:0000256" key="3">
    <source>
        <dbReference type="ARBA" id="ARBA00022692"/>
    </source>
</evidence>
<feature type="transmembrane region" description="Helical" evidence="6">
    <location>
        <begin position="691"/>
        <end position="715"/>
    </location>
</feature>
<evidence type="ECO:0000256" key="4">
    <source>
        <dbReference type="ARBA" id="ARBA00022989"/>
    </source>
</evidence>
<evidence type="ECO:0000313" key="10">
    <source>
        <dbReference type="Proteomes" id="UP000630923"/>
    </source>
</evidence>
<dbReference type="InterPro" id="IPR025857">
    <property type="entry name" value="MacB_PCD"/>
</dbReference>
<name>A0A919ASK2_9PROT</name>
<evidence type="ECO:0000256" key="5">
    <source>
        <dbReference type="ARBA" id="ARBA00023136"/>
    </source>
</evidence>
<feature type="transmembrane region" description="Helical" evidence="6">
    <location>
        <begin position="384"/>
        <end position="408"/>
    </location>
</feature>
<protein>
    <submittedName>
        <fullName evidence="9">ABC transporter permease</fullName>
    </submittedName>
</protein>
<keyword evidence="10" id="KW-1185">Reference proteome</keyword>
<comment type="caution">
    <text evidence="9">The sequence shown here is derived from an EMBL/GenBank/DDBJ whole genome shotgun (WGS) entry which is preliminary data.</text>
</comment>
<accession>A0A919ASK2</accession>
<feature type="domain" description="MacB-like periplasmic core" evidence="8">
    <location>
        <begin position="20"/>
        <end position="246"/>
    </location>
</feature>
<keyword evidence="2" id="KW-1003">Cell membrane</keyword>
<dbReference type="PANTHER" id="PTHR30572:SF18">
    <property type="entry name" value="ABC-TYPE MACROLIDE FAMILY EXPORT SYSTEM PERMEASE COMPONENT 2"/>
    <property type="match status" value="1"/>
</dbReference>
<feature type="domain" description="ABC3 transporter permease C-terminal" evidence="7">
    <location>
        <begin position="695"/>
        <end position="802"/>
    </location>
</feature>
<feature type="domain" description="ABC3 transporter permease C-terminal" evidence="7">
    <location>
        <begin position="296"/>
        <end position="402"/>
    </location>
</feature>
<feature type="transmembrane region" description="Helical" evidence="6">
    <location>
        <begin position="746"/>
        <end position="766"/>
    </location>
</feature>
<dbReference type="RefSeq" id="WP_191251106.1">
    <property type="nucleotide sequence ID" value="NZ_BNCI01000001.1"/>
</dbReference>
<feature type="transmembrane region" description="Helical" evidence="6">
    <location>
        <begin position="21"/>
        <end position="41"/>
    </location>
</feature>
<keyword evidence="3 6" id="KW-0812">Transmembrane</keyword>
<gene>
    <name evidence="9" type="ORF">GCM10017044_13420</name>
</gene>
<feature type="transmembrane region" description="Helical" evidence="6">
    <location>
        <begin position="778"/>
        <end position="802"/>
    </location>
</feature>
<feature type="transmembrane region" description="Helical" evidence="6">
    <location>
        <begin position="291"/>
        <end position="312"/>
    </location>
</feature>
<feature type="transmembrane region" description="Helical" evidence="6">
    <location>
        <begin position="346"/>
        <end position="364"/>
    </location>
</feature>
<dbReference type="PANTHER" id="PTHR30572">
    <property type="entry name" value="MEMBRANE COMPONENT OF TRANSPORTER-RELATED"/>
    <property type="match status" value="1"/>
</dbReference>
<dbReference type="InterPro" id="IPR050250">
    <property type="entry name" value="Macrolide_Exporter_MacB"/>
</dbReference>
<evidence type="ECO:0000259" key="8">
    <source>
        <dbReference type="Pfam" id="PF12704"/>
    </source>
</evidence>
<proteinExistence type="predicted"/>
<dbReference type="GO" id="GO:0005886">
    <property type="term" value="C:plasma membrane"/>
    <property type="evidence" value="ECO:0007669"/>
    <property type="project" value="UniProtKB-SubCell"/>
</dbReference>
<reference evidence="9" key="1">
    <citation type="journal article" date="2014" name="Int. J. Syst. Evol. Microbiol.">
        <title>Complete genome sequence of Corynebacterium casei LMG S-19264T (=DSM 44701T), isolated from a smear-ripened cheese.</title>
        <authorList>
            <consortium name="US DOE Joint Genome Institute (JGI-PGF)"/>
            <person name="Walter F."/>
            <person name="Albersmeier A."/>
            <person name="Kalinowski J."/>
            <person name="Ruckert C."/>
        </authorList>
    </citation>
    <scope>NUCLEOTIDE SEQUENCE</scope>
    <source>
        <strain evidence="9">KCTC 42590</strain>
    </source>
</reference>
<reference evidence="9" key="2">
    <citation type="submission" date="2020-09" db="EMBL/GenBank/DDBJ databases">
        <authorList>
            <person name="Sun Q."/>
            <person name="Kim S."/>
        </authorList>
    </citation>
    <scope>NUCLEOTIDE SEQUENCE</scope>
    <source>
        <strain evidence="9">KCTC 42590</strain>
    </source>
</reference>
<comment type="subcellular location">
    <subcellularLocation>
        <location evidence="1">Cell membrane</location>
        <topology evidence="1">Multi-pass membrane protein</topology>
    </subcellularLocation>
</comment>
<sequence length="814" mass="89719">MIRHYLKIAGRAMARNKLFSFLNMAGLAIGLAAFILITLFVHNEFSWDDHWQRSEDIYRVEGTITFPVREDRPTPNAPGPVKDLLEQSFSGVEAIARHIVYPTTVKVGETLYAQQVIHADNGFMDFWNVPLLAGDSGQALSDPSGVIISERLARTYFTNTVALTDVLGSTISVNIQGQMKMFRITGVAKNPADTTHAPMDMIVRFNRQNFDGARWFSDGWRSNPWKTYIRVAPDVDVAAMEAELPKLLEAAMPPAAADQDPARRRGLVLDLRAVGDIHLYGNDSSADVSSLYGMLAIAFLILLIAVINFLNLSMARVAYRSREVAVRKVVGAGNTQIMQQFLGESVLFAFVSLLLALVMVEVSLPYYNAFLNAVIEIDFLAEPLVLVLILLLGLGVGLSAGSFHALYFAYLKPGEVLYNNSSDNPGGSFFRKVLVVGQFTIAIALMTVAVFVNRQIEYASRVDLGFDDQNLLVVSGVTADVSDTFKQTLLSSPFISAVGRSSDVPTEGSEDRLQILPNAGGEKVTLDGLPIGPDFFSVYNIPLAAGRYLTNAEPDILRSRLEEGEYRGAANILINAAGAKVLGFDTPEAAVGYVGQVNLSTSLAFEGRIVGIVQDFHFDSLRSAIRPGVYYVDQMRIPDMTLRIDSKNRDAAISVLEEAWREFFPSDLLAYREMTQMVEDQYQLDMRLGTMLTGFTILAFVISCLGLYGLAAFMIERRTREIGIRKVLGAAVPDIMGLLLWQFSKPILIAILIAGPFAFLFLQDWLQAFAYRIDLTLLPFIGVCSATLMIGWVTVFGHVLAVSRKPPITAIRYE</sequence>
<keyword evidence="5 6" id="KW-0472">Membrane</keyword>